<proteinExistence type="evidence at transcript level"/>
<reference evidence="7 28" key="6">
    <citation type="submission" date="2016-04" db="EMBL/GenBank/DDBJ databases">
        <title>Genome characterization of fowl adenovirus isolate from chickens associated with hepatitis and hydropericardium syndrome in China.</title>
        <authorList>
            <person name="Li H."/>
            <person name="Wang J."/>
            <person name="Liu S."/>
        </authorList>
    </citation>
    <scope>NUCLEOTIDE SEQUENCE [LARGE SCALE GENOMIC DNA]</scope>
    <source>
        <strain evidence="7">HN/151029</strain>
    </source>
</reference>
<evidence type="ECO:0000313" key="9">
    <source>
        <dbReference type="EMBL" id="AQT46082.1"/>
    </source>
</evidence>
<reference evidence="6 27" key="5">
    <citation type="submission" date="2016-04" db="EMBL/GenBank/DDBJ databases">
        <title>Genome characterization of an isolate HLJ/151129 of fowl adenovirus serotype 4.</title>
        <authorList>
            <person name="Li H."/>
            <person name="Wang J."/>
            <person name="Liu S."/>
        </authorList>
    </citation>
    <scope>NUCLEOTIDE SEQUENCE [LARGE SCALE GENOMIC DNA]</scope>
    <source>
        <strain evidence="6">HLJ/151118</strain>
    </source>
</reference>
<dbReference type="Proteomes" id="UP000315193">
    <property type="component" value="Genome"/>
</dbReference>
<comment type="subcellular location">
    <molecule>Hexon-linking protein-C</molecule>
    <subcellularLocation>
        <location evidence="1">Virion</location>
    </subcellularLocation>
    <text evidence="1">Located on the inner side of the capsid shell. Present in 120 copies per virion.</text>
</comment>
<reference evidence="14" key="10">
    <citation type="submission" date="2017-02" db="EMBL/GenBank/DDBJ databases">
        <title>Molecular characteristics of fowl adenovirus serotype 4 isolated from pigeon.</title>
        <authorList>
            <person name="Li H."/>
            <person name="Wang J."/>
            <person name="Liu L."/>
            <person name="Liu S."/>
        </authorList>
    </citation>
    <scope>NUCLEOTIDE SEQUENCE [LARGE SCALE GENOMIC DNA]</scope>
    <source>
        <strain evidence="14">HLJ/160826</strain>
    </source>
</reference>
<evidence type="ECO:0000313" key="20">
    <source>
        <dbReference type="EMBL" id="QDY98303.1"/>
    </source>
</evidence>
<dbReference type="Proteomes" id="UP000318794">
    <property type="component" value="Segment"/>
</dbReference>
<dbReference type="EMBL" id="KU245540">
    <property type="protein sequence ID" value="AMQ81273.1"/>
    <property type="molecule type" value="Genomic_DNA"/>
</dbReference>
<dbReference type="Proteomes" id="UP000319559">
    <property type="component" value="Segment"/>
</dbReference>
<evidence type="ECO:0000313" key="25">
    <source>
        <dbReference type="Proteomes" id="UP000165897"/>
    </source>
</evidence>
<gene>
    <name evidence="1" type="primary">L4</name>
</gene>
<evidence type="ECO:0000313" key="24">
    <source>
        <dbReference type="Proteomes" id="UP000152565"/>
    </source>
</evidence>
<dbReference type="GO" id="GO:0031423">
    <property type="term" value="F:hexon binding"/>
    <property type="evidence" value="ECO:0007669"/>
    <property type="project" value="InterPro"/>
</dbReference>
<sequence>MNLLNAAPTPYVWKYNPVTGKCAGAQQNYGATIDWVLPGGNSFAYAADEIRRRFPEPSVTRAITARFEAESDQQPYAGPHETNIITADVVRSGPPPSAVYPFDPSGVQRVQLSGGMMGGRTEGRVQLSGGLTEGRMQLAGGAAGKLPTRARPTLRPPRWCGTTLTGNGLPADYPEMTPDAFKYYLRVQGPSQEVDEPGVMSQRQFMTTFLPAMVPHPFDSESPDAFPAYFSSVYKGTNAFEPVFWQG</sequence>
<reference evidence="19" key="15">
    <citation type="submission" date="2018-06" db="EMBL/GenBank/DDBJ databases">
        <title>Pathogenicity and molecular characterization of a fowl adenovirus serotype 4 isolated from Chickens Associated with Hydropericardium-hepatitis Syndrome in China.</title>
        <authorList>
            <person name="Ren G."/>
            <person name="Chen R."/>
            <person name="Wang H."/>
            <person name="Huang M."/>
            <person name="Yan Y."/>
            <person name="Liu F."/>
        </authorList>
    </citation>
    <scope>NUCLEOTIDE SEQUENCE [LARGE SCALE GENOMIC DNA]</scope>
    <source>
        <strain evidence="19">GX-1</strain>
    </source>
</reference>
<comment type="subcellular location">
    <molecule>Hexon-linking protein-N</molecule>
    <subcellularLocation>
        <location evidence="1">Virion</location>
    </subcellularLocation>
    <text evidence="1">Located on the inner side of the capsid shell. Present in 120 copies per virion.</text>
</comment>
<feature type="peptide" id="PRO_5044028459" description="Hexon-linking protein-N" evidence="1">
    <location>
        <begin position="1"/>
        <end position="115"/>
    </location>
</feature>
<reference evidence="17" key="12">
    <citation type="submission" date="2017-07" db="EMBL/GenBank/DDBJ databases">
        <authorList>
            <person name="Sun Z.S."/>
            <person name="Albrecht U."/>
            <person name="Echele G."/>
            <person name="Lee C.C."/>
        </authorList>
    </citation>
    <scope>NUCLEOTIDE SEQUENCE</scope>
    <source>
        <strain evidence="17">SD1511</strain>
    </source>
</reference>
<evidence type="ECO:0000313" key="6">
    <source>
        <dbReference type="EMBL" id="AOS87845.1"/>
    </source>
</evidence>
<feature type="compositionally biased region" description="Low complexity" evidence="2">
    <location>
        <begin position="146"/>
        <end position="158"/>
    </location>
</feature>
<dbReference type="EMBL" id="MF521611">
    <property type="protein sequence ID" value="AWT40682.1"/>
    <property type="molecule type" value="Genomic_DNA"/>
</dbReference>
<evidence type="ECO:0000313" key="21">
    <source>
        <dbReference type="EMBL" id="QLI42862.1"/>
    </source>
</evidence>
<feature type="site" description="Cleavage; by viral protease" evidence="1">
    <location>
        <begin position="115"/>
        <end position="116"/>
    </location>
</feature>
<evidence type="ECO:0000313" key="28">
    <source>
        <dbReference type="Proteomes" id="UP000318273"/>
    </source>
</evidence>
<feature type="peptide" id="PRO_5044028458" description="Hexon-linking protein-C" evidence="1">
    <location>
        <begin position="169"/>
        <end position="247"/>
    </location>
</feature>
<dbReference type="Proteomes" id="UP000317479">
    <property type="component" value="Segment"/>
</dbReference>
<dbReference type="GO" id="GO:0042025">
    <property type="term" value="C:host cell nucleus"/>
    <property type="evidence" value="ECO:0007669"/>
    <property type="project" value="UniProtKB-SubCell"/>
</dbReference>
<comment type="PTM">
    <text evidence="1">Cleaved by the viral protease during virion maturation. May cause the middle segment to be shed from the capsid.</text>
</comment>
<dbReference type="EMBL" id="MK387062">
    <property type="protein sequence ID" value="QDY98303.1"/>
    <property type="molecule type" value="Genomic_DNA"/>
</dbReference>
<dbReference type="EMBL" id="KX421403">
    <property type="protein sequence ID" value="AQT46125.1"/>
    <property type="molecule type" value="Genomic_DNA"/>
</dbReference>
<dbReference type="EMBL" id="MT813039">
    <property type="protein sequence ID" value="QWW27687.1"/>
    <property type="molecule type" value="Genomic_DNA"/>
</dbReference>
<evidence type="ECO:0000313" key="26">
    <source>
        <dbReference type="Proteomes" id="UP000173008"/>
    </source>
</evidence>
<comment type="similarity">
    <text evidence="1">Belongs to the adenoviridae hexon-linking protein family.</text>
</comment>
<dbReference type="EMBL" id="KX090424">
    <property type="protein sequence ID" value="AOS87928.1"/>
    <property type="molecule type" value="Genomic_DNA"/>
</dbReference>
<protein>
    <recommendedName>
        <fullName evidence="1">Pre-hexon-linking protein VIII</fullName>
    </recommendedName>
    <alternativeName>
        <fullName evidence="1">Pre-protein VIII</fullName>
        <shortName evidence="1">pVIII</shortName>
    </alternativeName>
    <component>
        <recommendedName>
            <fullName evidence="1">Hexon-linking protein-N</fullName>
        </recommendedName>
        <alternativeName>
            <fullName evidence="1">12.1 kDa protein VIII</fullName>
        </alternativeName>
        <alternativeName>
            <fullName evidence="1">Protein VIII-N</fullName>
        </alternativeName>
    </component>
    <component>
        <recommendedName>
            <fullName evidence="1">Hexon-linking protein-C</fullName>
        </recommendedName>
        <alternativeName>
            <fullName evidence="1">7.6 kDa protein VIII</fullName>
        </alternativeName>
        <alternativeName>
            <fullName evidence="1">Protein VIII-C</fullName>
        </alternativeName>
    </component>
</protein>
<evidence type="ECO:0000313" key="7">
    <source>
        <dbReference type="EMBL" id="AOS87928.1"/>
    </source>
</evidence>
<dbReference type="Proteomes" id="UP000320291">
    <property type="component" value="Segment"/>
</dbReference>
<accession>A0A096ZGZ5</accession>
<dbReference type="Proteomes" id="UP000318273">
    <property type="component" value="Segment"/>
</dbReference>
<evidence type="ECO:0000313" key="16">
    <source>
        <dbReference type="EMBL" id="AVD96441.1"/>
    </source>
</evidence>
<dbReference type="EMBL" id="MN606303">
    <property type="protein sequence ID" value="QLI42862.1"/>
    <property type="molecule type" value="Genomic_DNA"/>
</dbReference>
<dbReference type="Proteomes" id="UP000318388">
    <property type="component" value="Segment"/>
</dbReference>
<dbReference type="EMBL" id="KY927938">
    <property type="protein sequence ID" value="AVD96441.1"/>
    <property type="molecule type" value="Genomic_DNA"/>
</dbReference>
<dbReference type="EMBL" id="KU587519">
    <property type="protein sequence ID" value="AMB36755.1"/>
    <property type="molecule type" value="Genomic_DNA"/>
</dbReference>
<dbReference type="EMBL" id="MT119964">
    <property type="protein sequence ID" value="QOE83670.1"/>
    <property type="molecule type" value="Genomic_DNA"/>
</dbReference>
<comment type="miscellaneous">
    <text evidence="1">All late proteins expressed from the major late promoter are produced by alternative splicing and alternative polyadenylation of the same gene giving rise to non-overlapping ORFs. A leader sequence is present in the N-terminus of all these mRNAs and is recognized by the viral shutoff protein to provide expression although conventional translation via ribosome scanning from the cap has been shut off in the host cell.</text>
</comment>
<evidence type="ECO:0000313" key="19">
    <source>
        <dbReference type="EMBL" id="AYU58966.1"/>
    </source>
</evidence>
<evidence type="ECO:0000313" key="14">
    <source>
        <dbReference type="EMBL" id="AUR44942.1"/>
    </source>
</evidence>
<evidence type="ECO:0000256" key="1">
    <source>
        <dbReference type="HAMAP-Rule" id="MF_04049"/>
    </source>
</evidence>
<reference evidence="15" key="14">
    <citation type="submission" date="2018-01" db="EMBL/GenBank/DDBJ databases">
        <title>Epidemiological investigation and molecular differentiation of fowl adenovirus infections in commercial chickens in China.</title>
        <authorList>
            <person name="Luo Y."/>
            <person name="Zhao L."/>
            <person name="Weng Y."/>
        </authorList>
    </citation>
    <scope>NUCLEOTIDE SEQUENCE [LARGE SCALE GENOMIC DNA]</scope>
    <source>
        <strain evidence="15">CH/JS/TCZHP/2015</strain>
    </source>
</reference>
<reference evidence="18" key="11">
    <citation type="submission" date="2017-07" db="EMBL/GenBank/DDBJ databases">
        <title>Whole genome of a virulent serotype 4 avian adenovirus isolated in Zhejiang Province of China.</title>
        <authorList>
            <person name="Zheng X."/>
            <person name="Li X."/>
            <person name="Mao S."/>
            <person name="Xia W."/>
            <person name="Mo K."/>
            <person name="Zhou J."/>
        </authorList>
    </citation>
    <scope>NUCLEOTIDE SEQUENCE [LARGE SCALE GENOMIC DNA]</scope>
    <source>
        <strain evidence="18">ZJ2015</strain>
    </source>
</reference>
<dbReference type="EMBL" id="KX421401">
    <property type="protein sequence ID" value="AQQ16948.1"/>
    <property type="molecule type" value="Genomic_DNA"/>
</dbReference>
<dbReference type="Proteomes" id="UP000320871">
    <property type="component" value="Segment"/>
</dbReference>
<dbReference type="Proteomes" id="UP000317905">
    <property type="component" value="Segment"/>
</dbReference>
<reference evidence="22" key="18">
    <citation type="journal article" date="2020" name="Poult. Sci.">
        <title>Molecular relationship of the Fowl Adenovirus serotype 4 isolated from the contaminated live vaccine and wild strains isolated in China 2013-2018.</title>
        <authorList>
            <person name="Su Q."/>
            <person name="Hou L."/>
            <person name="Liu X."/>
            <person name="Cui Z."/>
            <person name="Chang S."/>
            <person name="Zhao P."/>
        </authorList>
    </citation>
    <scope>NUCLEOTIDE SEQUENCE</scope>
    <source>
        <strain evidence="22">FAdV-n22</strain>
    </source>
</reference>
<organism evidence="3 26">
    <name type="scientific">Fowl aviadenovirus C</name>
    <dbReference type="NCBI Taxonomy" id="190063"/>
    <lineage>
        <taxon>Viruses</taxon>
        <taxon>Varidnaviria</taxon>
        <taxon>Bamfordvirae</taxon>
        <taxon>Preplasmiviricota</taxon>
        <taxon>Polisuviricotina</taxon>
        <taxon>Pharingeaviricetes</taxon>
        <taxon>Rowavirales</taxon>
        <taxon>Adenoviridae</taxon>
        <taxon>Aviadenovirus</taxon>
        <taxon>Aviadenovirus hydropericardii</taxon>
    </lineage>
</organism>
<dbReference type="InterPro" id="IPR000646">
    <property type="entry name" value="Adeno_PVIII"/>
</dbReference>
<dbReference type="Proteomes" id="UP000693878">
    <property type="component" value="Segment"/>
</dbReference>
<evidence type="ECO:0000313" key="8">
    <source>
        <dbReference type="EMBL" id="AQQ16948.1"/>
    </source>
</evidence>
<dbReference type="EMBL" id="MH454598">
    <property type="protein sequence ID" value="AYU58966.1"/>
    <property type="molecule type" value="Genomic_DNA"/>
</dbReference>
<comment type="function">
    <text evidence="1">Hexon-linking protein-N: Structural component of the virion that acts as a cement protein on the capsid interior and which glue the peripentonal hexons and group-of-nine hexons together.</text>
</comment>
<reference evidence="8" key="9">
    <citation type="submission" date="2017-02" db="EMBL/GenBank/DDBJ databases">
        <title>Complete genome characterization of Fowl Adenovirus Serotype 4 Strain isolated from chickens associated with hydropericardium syndrome in China.</title>
        <authorList>
            <person name="Ma J."/>
        </authorList>
    </citation>
    <scope>NUCLEOTIDE SEQUENCE [LARGE SCALE GENOMIC DNA]</scope>
    <source>
        <strain evidence="8">HB1502</strain>
        <strain evidence="10">HN1501</strain>
        <strain evidence="9">SD1501</strain>
    </source>
</reference>
<dbReference type="EMBL" id="KY436519">
    <property type="protein sequence ID" value="AUD07661.1"/>
    <property type="molecule type" value="Genomic_DNA"/>
</dbReference>
<dbReference type="EMBL" id="MG824745">
    <property type="protein sequence ID" value="AUT77153.1"/>
    <property type="molecule type" value="Genomic_DNA"/>
</dbReference>
<evidence type="ECO:0000313" key="5">
    <source>
        <dbReference type="EMBL" id="AMQ81273.1"/>
    </source>
</evidence>
<dbReference type="EMBL" id="KM096544">
    <property type="protein sequence ID" value="AIS19800.1"/>
    <property type="molecule type" value="Genomic_DNA"/>
</dbReference>
<evidence type="ECO:0000313" key="23">
    <source>
        <dbReference type="EMBL" id="QWW27687.1"/>
    </source>
</evidence>
<evidence type="ECO:0000313" key="30">
    <source>
        <dbReference type="Proteomes" id="UP000510761"/>
    </source>
</evidence>
<dbReference type="GO" id="GO:0019028">
    <property type="term" value="C:viral capsid"/>
    <property type="evidence" value="ECO:0007669"/>
    <property type="project" value="UniProtKB-UniRule"/>
</dbReference>
<dbReference type="Proteomes" id="UP000510761">
    <property type="component" value="Segment"/>
</dbReference>
<dbReference type="Proteomes" id="UP000173008">
    <property type="component" value="Genome"/>
</dbReference>
<dbReference type="Proteomes" id="UP000316932">
    <property type="component" value="Segment"/>
</dbReference>
<evidence type="ECO:0000313" key="13">
    <source>
        <dbReference type="EMBL" id="AUD07729.1"/>
    </source>
</evidence>
<name>A0A096ZGZ5_9ADEN</name>
<dbReference type="EMBL" id="KY569422">
    <property type="protein sequence ID" value="AUR44942.1"/>
    <property type="molecule type" value="Genomic_DNA"/>
</dbReference>
<reference evidence="11" key="7">
    <citation type="submission" date="2016-12" db="EMBL/GenBank/DDBJ databases">
        <authorList>
            <person name="Song W.-J."/>
            <person name="Kurnit D.M."/>
        </authorList>
    </citation>
    <scope>NUCLEOTIDE SEQUENCE</scope>
    <source>
        <strain evidence="11">HN</strain>
    </source>
</reference>
<comment type="subunit">
    <text evidence="1">Interacts with the peripentonal hexons as well as the hexons in the facets. Part of a complex composed of the core-capsid bridging protein, the endosome lysis protein VI and the hexon-linking protein VIII; these interactions bridge the virus core to the capsid.</text>
</comment>
<reference evidence="23" key="19">
    <citation type="journal article" date="2021" name="J. Vet. Diagn. Invest.">
        <title>Emergence of fowl aviadenovirus C-4 in a backyard chicken flock in California.</title>
        <authorList>
            <person name="Mete A."/>
            <person name="Armien A.G."/>
            <person name="Rejmanek D."/>
            <person name="Mott M."/>
            <person name="Crossley B.M."/>
        </authorList>
    </citation>
    <scope>NUCLEOTIDE SEQUENCE</scope>
    <source>
        <strain evidence="23">D2004737</strain>
    </source>
</reference>
<evidence type="ECO:0000313" key="27">
    <source>
        <dbReference type="Proteomes" id="UP000317905"/>
    </source>
</evidence>
<comment type="function">
    <text evidence="1">Hexon-linking protein-C: Structural component of the virion that acts as a cement protein on the capsid interior and which glue the peripentonal hexons and group-of-nine hexons together.</text>
</comment>
<dbReference type="Proteomes" id="UP000321061">
    <property type="component" value="Genome"/>
</dbReference>
<reference evidence="3 26" key="1">
    <citation type="journal article" date="2015" name="PLoS ONE">
        <title>Pathogenicity and Complete Genome Characterization of Fowl Adenoviruses Isolated from Chickens Associated with Inclusion Body Hepatitis and Hydropericardium Syndrome in China.</title>
        <authorList>
            <person name="Zhao J."/>
            <person name="Zhong Q."/>
            <person name="Zhao Y."/>
            <person name="Hu Y.X."/>
            <person name="Zhang G.Z."/>
        </authorList>
    </citation>
    <scope>NUCLEOTIDE SEQUENCE [LARGE SCALE GENOMIC DNA]</scope>
    <source>
        <strain evidence="3">JSJ13</strain>
    </source>
</reference>
<reference evidence="4" key="4">
    <citation type="submission" date="2016-01" db="EMBL/GenBank/DDBJ databases">
        <authorList>
            <person name="Li L.T."/>
            <person name="Wen G.Y."/>
        </authorList>
    </citation>
    <scope>NUCLEOTIDE SEQUENCE</scope>
    <source>
        <strain evidence="4">HB1510</strain>
    </source>
</reference>
<dbReference type="EMBL" id="KX421404">
    <property type="protein sequence ID" value="AQT46082.1"/>
    <property type="molecule type" value="Genomic_DNA"/>
</dbReference>
<evidence type="ECO:0000313" key="29">
    <source>
        <dbReference type="Proteomes" id="UP000321061"/>
    </source>
</evidence>
<dbReference type="EMBL" id="KX061750">
    <property type="protein sequence ID" value="AOS87845.1"/>
    <property type="molecule type" value="Genomic_DNA"/>
</dbReference>
<evidence type="ECO:0000313" key="10">
    <source>
        <dbReference type="EMBL" id="AQT46125.1"/>
    </source>
</evidence>
<keyword evidence="1" id="KW-0426">Late protein</keyword>
<dbReference type="EMBL" id="KY379035">
    <property type="protein sequence ID" value="ATV94778.1"/>
    <property type="molecule type" value="Genomic_DNA"/>
</dbReference>
<comment type="subcellular location">
    <molecule>Pre-hexon-linking protein VIII</molecule>
    <subcellularLocation>
        <location evidence="1">Host nucleus</location>
    </subcellularLocation>
</comment>
<keyword evidence="1" id="KW-0946">Virion</keyword>
<comment type="caution">
    <text evidence="1">Lacks conserved residue(s) required for the propagation of feature annotation.</text>
</comment>
<dbReference type="HAMAP" id="MF_04049">
    <property type="entry name" value="ADV_CAP8"/>
    <property type="match status" value="1"/>
</dbReference>
<keyword evidence="1" id="KW-1048">Host nucleus</keyword>
<dbReference type="Proteomes" id="UP000152565">
    <property type="component" value="Genome"/>
</dbReference>
<evidence type="ECO:0000313" key="12">
    <source>
        <dbReference type="EMBL" id="AUD07661.1"/>
    </source>
</evidence>
<dbReference type="Proteomes" id="UP000320295">
    <property type="component" value="Segment"/>
</dbReference>
<dbReference type="Proteomes" id="UP000318352">
    <property type="component" value="Segment"/>
</dbReference>
<reference evidence="20 29" key="16">
    <citation type="submission" date="2019-01" db="EMBL/GenBank/DDBJ databases">
        <authorList>
            <person name="Chen L."/>
            <person name="Yin L."/>
            <person name="Liu L."/>
            <person name="Peng P."/>
            <person name="Cao Y."/>
        </authorList>
    </citation>
    <scope>NUCLEOTIDE SEQUENCE [LARGE SCALE GENOMIC DNA]</scope>
    <source>
        <strain evidence="20">CH/GDYF/201706</strain>
    </source>
</reference>
<reference evidence="16" key="13">
    <citation type="journal article" date="2018" name="Microb. Pathog.">
        <title>Complete genome sequence and pathogenicity of fowl adenovirus serotype 4 involved in hydropericardium syndrome in Southwest China.</title>
        <authorList>
            <person name="Guan R."/>
            <person name="Tian Y."/>
            <person name="Han X."/>
            <person name="Yang X."/>
            <person name="Wang H."/>
        </authorList>
    </citation>
    <scope>NUCLEOTIDE SEQUENCE [LARGE SCALE GENOMIC DNA]</scope>
    <source>
        <strain evidence="16">SCnj1601</strain>
    </source>
</reference>
<dbReference type="EMBL" id="KY436522">
    <property type="protein sequence ID" value="AUD07729.1"/>
    <property type="molecule type" value="Genomic_DNA"/>
</dbReference>
<feature type="chain" id="PRO_5044028460" description="Pre-hexon-linking protein VIII" evidence="1">
    <location>
        <begin position="1"/>
        <end position="247"/>
    </location>
</feature>
<comment type="induction">
    <text evidence="1">Expressed in the late phase of the viral replicative cycle.</text>
</comment>
<keyword evidence="1" id="KW-0597">Phosphoprotein</keyword>
<evidence type="ECO:0000313" key="22">
    <source>
        <dbReference type="EMBL" id="QOE83670.1"/>
    </source>
</evidence>
<dbReference type="Proteomes" id="UP000165897">
    <property type="component" value="Segment"/>
</dbReference>
<reference evidence="4 25" key="3">
    <citation type="journal article" date="2016" name="Genome Announc.">
        <title>Genome Sequence of a Fowl Adenovirus Serotype 4 Strain Lethal to Chickens, Isolated from China.</title>
        <authorList>
            <person name="Li L."/>
            <person name="Luo L."/>
            <person name="Luo Q."/>
            <person name="Zhang T."/>
            <person name="Zhao K."/>
            <person name="Wang H."/>
            <person name="Zhang R."/>
            <person name="Lu Q."/>
            <person name="Pan Z."/>
            <person name="Shao H."/>
            <person name="Zhang W."/>
            <person name="Wen G."/>
        </authorList>
    </citation>
    <scope>NUCLEOTIDE SEQUENCE [LARGE SCALE GENOMIC DNA]</scope>
    <source>
        <strain evidence="4">HB1510</strain>
    </source>
</reference>
<dbReference type="Proteomes" id="UP000315230">
    <property type="component" value="Segment"/>
</dbReference>
<feature type="region of interest" description="Disordered" evidence="2">
    <location>
        <begin position="142"/>
        <end position="161"/>
    </location>
</feature>
<reference evidence="21 30" key="17">
    <citation type="submission" date="2019-10" db="EMBL/GenBank/DDBJ databases">
        <authorList>
            <person name="Zhao L."/>
            <person name="Zhang X."/>
            <person name="Liu C."/>
        </authorList>
    </citation>
    <scope>NUCLEOTIDE SEQUENCE [LARGE SCALE GENOMIC DNA]</scope>
    <source>
        <strain evidence="21">CH/AHMG/2018</strain>
    </source>
</reference>
<evidence type="ECO:0000313" key="17">
    <source>
        <dbReference type="EMBL" id="AWR92726.1"/>
    </source>
</evidence>
<reference evidence="5 24" key="2">
    <citation type="submission" date="2015-12" db="EMBL/GenBank/DDBJ databases">
        <title>Complete genome characterization of fowl adenoviruses isolated from chickens associated with hydropericardium syndrome in China.</title>
        <authorList>
            <person name="Li H."/>
            <person name="Wang J."/>
            <person name="Liu S."/>
        </authorList>
    </citation>
    <scope>NUCLEOTIDE SEQUENCE [LARGE SCALE GENOMIC DNA]</scope>
    <source>
        <strain evidence="5">HN/151025</strain>
    </source>
</reference>
<evidence type="ECO:0000256" key="2">
    <source>
        <dbReference type="SAM" id="MobiDB-lite"/>
    </source>
</evidence>
<keyword evidence="1" id="KW-0167">Capsid protein</keyword>
<evidence type="ECO:0000313" key="4">
    <source>
        <dbReference type="EMBL" id="AMB36755.1"/>
    </source>
</evidence>
<evidence type="ECO:0000313" key="18">
    <source>
        <dbReference type="EMBL" id="AWT40682.1"/>
    </source>
</evidence>
<evidence type="ECO:0000313" key="3">
    <source>
        <dbReference type="EMBL" id="AIS19800.1"/>
    </source>
</evidence>
<dbReference type="Pfam" id="PF01310">
    <property type="entry name" value="Adeno_PVIII"/>
    <property type="match status" value="1"/>
</dbReference>
<dbReference type="EMBL" id="MF496037">
    <property type="protein sequence ID" value="AWR92726.1"/>
    <property type="molecule type" value="Genomic_DNA"/>
</dbReference>
<reference evidence="12" key="8">
    <citation type="submission" date="2017-01" db="EMBL/GenBank/DDBJ databases">
        <authorList>
            <person name="Mah S.A."/>
            <person name="Swanson W.J."/>
            <person name="Moy G.W."/>
            <person name="Vacquier V.D."/>
        </authorList>
    </citation>
    <scope>NUCLEOTIDE SEQUENCE</scope>
    <source>
        <strain evidence="13">AH712</strain>
        <strain evidence="12">JS7</strain>
    </source>
</reference>
<dbReference type="Proteomes" id="UP000662949">
    <property type="component" value="Segment"/>
</dbReference>
<evidence type="ECO:0000313" key="11">
    <source>
        <dbReference type="EMBL" id="ATV94778.1"/>
    </source>
</evidence>
<evidence type="ECO:0000313" key="15">
    <source>
        <dbReference type="EMBL" id="AUT77153.1"/>
    </source>
</evidence>
<dbReference type="Proteomes" id="UP000318140">
    <property type="component" value="Segment"/>
</dbReference>
<feature type="site" description="Cleavage; by viral protease" evidence="1">
    <location>
        <begin position="168"/>
        <end position="169"/>
    </location>
</feature>